<dbReference type="InterPro" id="IPR007518">
    <property type="entry name" value="MINDY"/>
</dbReference>
<dbReference type="GO" id="GO:0016807">
    <property type="term" value="F:cysteine-type carboxypeptidase activity"/>
    <property type="evidence" value="ECO:0007669"/>
    <property type="project" value="TreeGrafter"/>
</dbReference>
<dbReference type="GO" id="GO:0071944">
    <property type="term" value="C:cell periphery"/>
    <property type="evidence" value="ECO:0007669"/>
    <property type="project" value="TreeGrafter"/>
</dbReference>
<evidence type="ECO:0000256" key="1">
    <source>
        <dbReference type="SAM" id="MobiDB-lite"/>
    </source>
</evidence>
<feature type="domain" description="MINDY deubiquitinase" evidence="2">
    <location>
        <begin position="82"/>
        <end position="406"/>
    </location>
</feature>
<keyword evidence="4" id="KW-1185">Reference proteome</keyword>
<feature type="compositionally biased region" description="Polar residues" evidence="1">
    <location>
        <begin position="1"/>
        <end position="12"/>
    </location>
</feature>
<dbReference type="EMBL" id="MCGN01000010">
    <property type="protein sequence ID" value="ORY92070.1"/>
    <property type="molecule type" value="Genomic_DNA"/>
</dbReference>
<feature type="region of interest" description="Disordered" evidence="1">
    <location>
        <begin position="154"/>
        <end position="190"/>
    </location>
</feature>
<reference evidence="3 4" key="1">
    <citation type="submission" date="2016-07" db="EMBL/GenBank/DDBJ databases">
        <title>Pervasive Adenine N6-methylation of Active Genes in Fungi.</title>
        <authorList>
            <consortium name="DOE Joint Genome Institute"/>
            <person name="Mondo S.J."/>
            <person name="Dannebaum R.O."/>
            <person name="Kuo R.C."/>
            <person name="Labutti K."/>
            <person name="Haridas S."/>
            <person name="Kuo A."/>
            <person name="Salamov A."/>
            <person name="Ahrendt S.R."/>
            <person name="Lipzen A."/>
            <person name="Sullivan W."/>
            <person name="Andreopoulos W.B."/>
            <person name="Clum A."/>
            <person name="Lindquist E."/>
            <person name="Daum C."/>
            <person name="Ramamoorthy G.K."/>
            <person name="Gryganskyi A."/>
            <person name="Culley D."/>
            <person name="Magnuson J.K."/>
            <person name="James T.Y."/>
            <person name="O'Malley M.A."/>
            <person name="Stajich J.E."/>
            <person name="Spatafora J.W."/>
            <person name="Visel A."/>
            <person name="Grigoriev I.V."/>
        </authorList>
    </citation>
    <scope>NUCLEOTIDE SEQUENCE [LARGE SCALE GENOMIC DNA]</scope>
    <source>
        <strain evidence="3 4">NRRL 2496</strain>
    </source>
</reference>
<comment type="caution">
    <text evidence="3">The sequence shown here is derived from an EMBL/GenBank/DDBJ whole genome shotgun (WGS) entry which is preliminary data.</text>
</comment>
<dbReference type="AlphaFoldDB" id="A0A1X2H2N5"/>
<feature type="region of interest" description="Disordered" evidence="1">
    <location>
        <begin position="407"/>
        <end position="444"/>
    </location>
</feature>
<evidence type="ECO:0000259" key="2">
    <source>
        <dbReference type="Pfam" id="PF04424"/>
    </source>
</evidence>
<gene>
    <name evidence="3" type="ORF">BCR43DRAFT_518075</name>
</gene>
<dbReference type="InterPro" id="IPR033979">
    <property type="entry name" value="MINDY_domain"/>
</dbReference>
<sequence>MTTATDNIPHQLNSDEHSNTTPATDHKSGQGNTDDIDKHSSVDEAAESTVVQEPQPDSIPDETSSPQPRSRPLSASQSGPAQEYLVKNIEWFDVERREKRPVKIITQNENGPCPLVAICNVLFLRDDLAIQPPDREMVTFEYLVDRLGDYLLNNSPPEKPTTEQPLASSPSTISPVHEEPGLGSEQSLQKEKQTTSEYTLNYRYNLDAALSILPNLQTGLDVNVRFSSIRDFEPTAELAMFDLFHVDLVHGWIADPQDEETYKTIVEKCGSYNSVVECVVKGDTLSSGVVVDCQDGQTEANPAEPKKWTAEEERQIQEGLVAAAFLQDTATQLTYYGLELLSEMIPDNKLCVIFRNNHFSTIYKHPETHTLYTLVTDSGFIGQNSYVWESLNDVDQGMSEFFDSGFQPSRVLGDPAPPRSAPTTAAEANADLDDHTANTEAESG</sequence>
<feature type="compositionally biased region" description="Basic and acidic residues" evidence="1">
    <location>
        <begin position="13"/>
        <end position="28"/>
    </location>
</feature>
<dbReference type="GO" id="GO:0004843">
    <property type="term" value="F:cysteine-type deubiquitinase activity"/>
    <property type="evidence" value="ECO:0007669"/>
    <property type="project" value="InterPro"/>
</dbReference>
<evidence type="ECO:0000313" key="3">
    <source>
        <dbReference type="EMBL" id="ORY92070.1"/>
    </source>
</evidence>
<dbReference type="OMA" id="MHFGQQL"/>
<dbReference type="GO" id="GO:1990380">
    <property type="term" value="F:K48-linked deubiquitinase activity"/>
    <property type="evidence" value="ECO:0007669"/>
    <property type="project" value="InterPro"/>
</dbReference>
<dbReference type="GO" id="GO:0071108">
    <property type="term" value="P:protein K48-linked deubiquitination"/>
    <property type="evidence" value="ECO:0007669"/>
    <property type="project" value="TreeGrafter"/>
</dbReference>
<dbReference type="FunCoup" id="A0A1X2H2N5">
    <property type="interactions" value="26"/>
</dbReference>
<feature type="region of interest" description="Disordered" evidence="1">
    <location>
        <begin position="1"/>
        <end position="80"/>
    </location>
</feature>
<proteinExistence type="predicted"/>
<dbReference type="Pfam" id="PF04424">
    <property type="entry name" value="MINDY_DUB"/>
    <property type="match status" value="1"/>
</dbReference>
<dbReference type="Proteomes" id="UP000242180">
    <property type="component" value="Unassembled WGS sequence"/>
</dbReference>
<dbReference type="GO" id="GO:0005829">
    <property type="term" value="C:cytosol"/>
    <property type="evidence" value="ECO:0007669"/>
    <property type="project" value="TreeGrafter"/>
</dbReference>
<accession>A0A1X2H2N5</accession>
<organism evidence="3 4">
    <name type="scientific">Syncephalastrum racemosum</name>
    <name type="common">Filamentous fungus</name>
    <dbReference type="NCBI Taxonomy" id="13706"/>
    <lineage>
        <taxon>Eukaryota</taxon>
        <taxon>Fungi</taxon>
        <taxon>Fungi incertae sedis</taxon>
        <taxon>Mucoromycota</taxon>
        <taxon>Mucoromycotina</taxon>
        <taxon>Mucoromycetes</taxon>
        <taxon>Mucorales</taxon>
        <taxon>Syncephalastraceae</taxon>
        <taxon>Syncephalastrum</taxon>
    </lineage>
</organism>
<feature type="compositionally biased region" description="Polar residues" evidence="1">
    <location>
        <begin position="61"/>
        <end position="80"/>
    </location>
</feature>
<feature type="compositionally biased region" description="Polar residues" evidence="1">
    <location>
        <begin position="154"/>
        <end position="174"/>
    </location>
</feature>
<dbReference type="PANTHER" id="PTHR18063">
    <property type="entry name" value="NF-E2 INDUCIBLE PROTEIN"/>
    <property type="match status" value="1"/>
</dbReference>
<dbReference type="STRING" id="13706.A0A1X2H2N5"/>
<dbReference type="OrthoDB" id="10261212at2759"/>
<name>A0A1X2H2N5_SYNRA</name>
<protein>
    <recommendedName>
        <fullName evidence="2">MINDY deubiquitinase domain-containing protein</fullName>
    </recommendedName>
</protein>
<dbReference type="PANTHER" id="PTHR18063:SF6">
    <property type="entry name" value="UBIQUITIN CARBOXYL-TERMINAL HYDROLASE"/>
    <property type="match status" value="1"/>
</dbReference>
<dbReference type="InParanoid" id="A0A1X2H2N5"/>
<evidence type="ECO:0000313" key="4">
    <source>
        <dbReference type="Proteomes" id="UP000242180"/>
    </source>
</evidence>